<dbReference type="Pfam" id="PF04082">
    <property type="entry name" value="Fungal_trans"/>
    <property type="match status" value="1"/>
</dbReference>
<dbReference type="AlphaFoldDB" id="M3A194"/>
<dbReference type="VEuPathDB" id="FungiDB:MYCFIDRAFT_1821"/>
<evidence type="ECO:0000313" key="8">
    <source>
        <dbReference type="Proteomes" id="UP000016932"/>
    </source>
</evidence>
<dbReference type="PANTHER" id="PTHR47171:SF6">
    <property type="entry name" value="SPECIFIC TRANSCRIPTION FACTOR, PUTATIVE (AFU_ORTHOLOGUE AFUA_2G06130)-RELATED"/>
    <property type="match status" value="1"/>
</dbReference>
<evidence type="ECO:0000256" key="4">
    <source>
        <dbReference type="ARBA" id="ARBA00023163"/>
    </source>
</evidence>
<dbReference type="OrthoDB" id="10031947at2759"/>
<proteinExistence type="predicted"/>
<dbReference type="KEGG" id="pfj:MYCFIDRAFT_1821"/>
<dbReference type="Proteomes" id="UP000016932">
    <property type="component" value="Unassembled WGS sequence"/>
</dbReference>
<dbReference type="GO" id="GO:0003677">
    <property type="term" value="F:DNA binding"/>
    <property type="evidence" value="ECO:0007669"/>
    <property type="project" value="UniProtKB-KW"/>
</dbReference>
<gene>
    <name evidence="7" type="ORF">MYCFIDRAFT_1821</name>
</gene>
<evidence type="ECO:0000256" key="1">
    <source>
        <dbReference type="ARBA" id="ARBA00022833"/>
    </source>
</evidence>
<dbReference type="GO" id="GO:0008270">
    <property type="term" value="F:zinc ion binding"/>
    <property type="evidence" value="ECO:0007669"/>
    <property type="project" value="InterPro"/>
</dbReference>
<keyword evidence="2" id="KW-0805">Transcription regulation</keyword>
<accession>M3A194</accession>
<sequence length="435" mass="48633">ERFIGDLNPEAELLEASSPVIANRRPLTNRIGLWRPEDSPERMESATGTMFGPASILHGCSSEVRKSLLPALEQQTVCVRPETEHMEALKAFYVQHIHPILPCIDLDLYHRSASDSSVRIAMEQAMCLLAAPDPAIRHHLRIAERTYKAPDFIQAILSALRLSLELAIVPDITTVIRLLTVMSLMAFGQRNLELTSGFFSKAVHLGYTIGVHQPRDTERDQKVADLFCLLWSVDRMHAAFHGRPILMHESDMAKDPMQCAQHCSPGFRTLVFIATLLNSVISLYRPNVEVTEISDSHFPSFEEALALCESSQLCPRMITTLELFYHAVATLSVRIPSHIDSRHLGTRNTRQTASVLQIVSMMDVDAVDSVTLLPIVPYAVSLALSAAVRDMRHSSVATKQERARQQVDKCCKILRRLGQSYWSASFTAEMAVKIL</sequence>
<dbReference type="InterPro" id="IPR052073">
    <property type="entry name" value="Amide_Lactam_Regulators"/>
</dbReference>
<dbReference type="eggNOG" id="ENOG502S1X9">
    <property type="taxonomic scope" value="Eukaryota"/>
</dbReference>
<organism evidence="7 8">
    <name type="scientific">Pseudocercospora fijiensis (strain CIRAD86)</name>
    <name type="common">Black leaf streak disease fungus</name>
    <name type="synonym">Mycosphaerella fijiensis</name>
    <dbReference type="NCBI Taxonomy" id="383855"/>
    <lineage>
        <taxon>Eukaryota</taxon>
        <taxon>Fungi</taxon>
        <taxon>Dikarya</taxon>
        <taxon>Ascomycota</taxon>
        <taxon>Pezizomycotina</taxon>
        <taxon>Dothideomycetes</taxon>
        <taxon>Dothideomycetidae</taxon>
        <taxon>Mycosphaerellales</taxon>
        <taxon>Mycosphaerellaceae</taxon>
        <taxon>Pseudocercospora</taxon>
    </lineage>
</organism>
<keyword evidence="4" id="KW-0804">Transcription</keyword>
<dbReference type="PANTHER" id="PTHR47171">
    <property type="entry name" value="FARA-RELATED"/>
    <property type="match status" value="1"/>
</dbReference>
<dbReference type="RefSeq" id="XP_007924172.1">
    <property type="nucleotide sequence ID" value="XM_007925981.1"/>
</dbReference>
<dbReference type="GO" id="GO:0006351">
    <property type="term" value="P:DNA-templated transcription"/>
    <property type="evidence" value="ECO:0007669"/>
    <property type="project" value="InterPro"/>
</dbReference>
<feature type="non-terminal residue" evidence="7">
    <location>
        <position position="435"/>
    </location>
</feature>
<reference evidence="7 8" key="1">
    <citation type="journal article" date="2012" name="PLoS Pathog.">
        <title>Diverse lifestyles and strategies of plant pathogenesis encoded in the genomes of eighteen Dothideomycetes fungi.</title>
        <authorList>
            <person name="Ohm R.A."/>
            <person name="Feau N."/>
            <person name="Henrissat B."/>
            <person name="Schoch C.L."/>
            <person name="Horwitz B.A."/>
            <person name="Barry K.W."/>
            <person name="Condon B.J."/>
            <person name="Copeland A.C."/>
            <person name="Dhillon B."/>
            <person name="Glaser F."/>
            <person name="Hesse C.N."/>
            <person name="Kosti I."/>
            <person name="LaButti K."/>
            <person name="Lindquist E.A."/>
            <person name="Lucas S."/>
            <person name="Salamov A.A."/>
            <person name="Bradshaw R.E."/>
            <person name="Ciuffetti L."/>
            <person name="Hamelin R.C."/>
            <person name="Kema G.H.J."/>
            <person name="Lawrence C."/>
            <person name="Scott J.A."/>
            <person name="Spatafora J.W."/>
            <person name="Turgeon B.G."/>
            <person name="de Wit P.J.G.M."/>
            <person name="Zhong S."/>
            <person name="Goodwin S.B."/>
            <person name="Grigoriev I.V."/>
        </authorList>
    </citation>
    <scope>NUCLEOTIDE SEQUENCE [LARGE SCALE GENOMIC DNA]</scope>
    <source>
        <strain evidence="7 8">CIRAD86</strain>
    </source>
</reference>
<keyword evidence="3" id="KW-0238">DNA-binding</keyword>
<evidence type="ECO:0000259" key="6">
    <source>
        <dbReference type="Pfam" id="PF04082"/>
    </source>
</evidence>
<dbReference type="STRING" id="383855.M3A194"/>
<keyword evidence="5" id="KW-0539">Nucleus</keyword>
<feature type="non-terminal residue" evidence="7">
    <location>
        <position position="1"/>
    </location>
</feature>
<dbReference type="EMBL" id="KB446557">
    <property type="protein sequence ID" value="EME84934.1"/>
    <property type="molecule type" value="Genomic_DNA"/>
</dbReference>
<protein>
    <recommendedName>
        <fullName evidence="6">Xylanolytic transcriptional activator regulatory domain-containing protein</fullName>
    </recommendedName>
</protein>
<feature type="domain" description="Xylanolytic transcriptional activator regulatory" evidence="6">
    <location>
        <begin position="93"/>
        <end position="252"/>
    </location>
</feature>
<evidence type="ECO:0000256" key="3">
    <source>
        <dbReference type="ARBA" id="ARBA00023125"/>
    </source>
</evidence>
<keyword evidence="1" id="KW-0862">Zinc</keyword>
<dbReference type="GeneID" id="19334591"/>
<dbReference type="CDD" id="cd12148">
    <property type="entry name" value="fungal_TF_MHR"/>
    <property type="match status" value="1"/>
</dbReference>
<dbReference type="HOGENOM" id="CLU_015361_2_0_1"/>
<dbReference type="InterPro" id="IPR007219">
    <property type="entry name" value="XnlR_reg_dom"/>
</dbReference>
<evidence type="ECO:0000256" key="5">
    <source>
        <dbReference type="ARBA" id="ARBA00023242"/>
    </source>
</evidence>
<evidence type="ECO:0000313" key="7">
    <source>
        <dbReference type="EMBL" id="EME84934.1"/>
    </source>
</evidence>
<name>M3A194_PSEFD</name>
<keyword evidence="8" id="KW-1185">Reference proteome</keyword>
<evidence type="ECO:0000256" key="2">
    <source>
        <dbReference type="ARBA" id="ARBA00023015"/>
    </source>
</evidence>